<keyword evidence="5" id="KW-0479">Metal-binding</keyword>
<name>E0VX50_PEDHC</name>
<evidence type="ECO:0000259" key="12">
    <source>
        <dbReference type="PROSITE" id="PS51918"/>
    </source>
</evidence>
<dbReference type="EMBL" id="DS235829">
    <property type="protein sequence ID" value="EEB17956.1"/>
    <property type="molecule type" value="Genomic_DNA"/>
</dbReference>
<keyword evidence="4" id="KW-0949">S-adenosyl-L-methionine</keyword>
<dbReference type="GO" id="GO:0080090">
    <property type="term" value="P:regulation of primary metabolic process"/>
    <property type="evidence" value="ECO:0007669"/>
    <property type="project" value="UniProtKB-ARBA"/>
</dbReference>
<dbReference type="SFLD" id="SFLDF00413">
    <property type="entry name" value="CDK5RAP1"/>
    <property type="match status" value="1"/>
</dbReference>
<dbReference type="SFLD" id="SFLDG01061">
    <property type="entry name" value="methylthiotransferase"/>
    <property type="match status" value="1"/>
</dbReference>
<evidence type="ECO:0000256" key="6">
    <source>
        <dbReference type="ARBA" id="ARBA00023004"/>
    </source>
</evidence>
<dbReference type="SUPFAM" id="SSF102114">
    <property type="entry name" value="Radical SAM enzymes"/>
    <property type="match status" value="1"/>
</dbReference>
<comment type="similarity">
    <text evidence="2">Belongs to the methylthiotransferase family. MiaB subfamily.</text>
</comment>
<dbReference type="SFLD" id="SFLDS00029">
    <property type="entry name" value="Radical_SAM"/>
    <property type="match status" value="1"/>
</dbReference>
<dbReference type="PANTHER" id="PTHR43020">
    <property type="entry name" value="CDK5 REGULATORY SUBUNIT-ASSOCIATED PROTEIN 1"/>
    <property type="match status" value="1"/>
</dbReference>
<dbReference type="STRING" id="121224.E0VX50"/>
<dbReference type="InterPro" id="IPR007197">
    <property type="entry name" value="rSAM"/>
</dbReference>
<evidence type="ECO:0000256" key="5">
    <source>
        <dbReference type="ARBA" id="ARBA00022723"/>
    </source>
</evidence>
<keyword evidence="6" id="KW-0408">Iron</keyword>
<dbReference type="SFLD" id="SFLDF00273">
    <property type="entry name" value="(dimethylallyl)adenosine_tRNA"/>
    <property type="match status" value="1"/>
</dbReference>
<dbReference type="Pfam" id="PF04055">
    <property type="entry name" value="Radical_SAM"/>
    <property type="match status" value="1"/>
</dbReference>
<dbReference type="Proteomes" id="UP000009046">
    <property type="component" value="Unassembled WGS sequence"/>
</dbReference>
<evidence type="ECO:0000256" key="4">
    <source>
        <dbReference type="ARBA" id="ARBA00022691"/>
    </source>
</evidence>
<dbReference type="EMBL" id="AAZO01005992">
    <property type="status" value="NOT_ANNOTATED_CDS"/>
    <property type="molecule type" value="Genomic_DNA"/>
</dbReference>
<evidence type="ECO:0000259" key="10">
    <source>
        <dbReference type="PROSITE" id="PS50926"/>
    </source>
</evidence>
<dbReference type="KEGG" id="phu:Phum_PHUM494840"/>
<dbReference type="OrthoDB" id="190098at2759"/>
<dbReference type="Gene3D" id="3.80.30.20">
    <property type="entry name" value="tm_1862 like domain"/>
    <property type="match status" value="1"/>
</dbReference>
<dbReference type="CTD" id="8235991"/>
<reference evidence="13" key="2">
    <citation type="submission" date="2007-04" db="EMBL/GenBank/DDBJ databases">
        <title>The genome of the human body louse.</title>
        <authorList>
            <consortium name="The Human Body Louse Genome Consortium"/>
            <person name="Kirkness E."/>
            <person name="Walenz B."/>
            <person name="Hass B."/>
            <person name="Bruggner R."/>
            <person name="Strausberg R."/>
        </authorList>
    </citation>
    <scope>NUCLEOTIDE SEQUENCE</scope>
    <source>
        <strain evidence="13">USDA</strain>
    </source>
</reference>
<dbReference type="SMART" id="SM00729">
    <property type="entry name" value="Elp3"/>
    <property type="match status" value="1"/>
</dbReference>
<dbReference type="PROSITE" id="PS51449">
    <property type="entry name" value="MTTASE_N"/>
    <property type="match status" value="1"/>
</dbReference>
<dbReference type="GO" id="GO:0005739">
    <property type="term" value="C:mitochondrion"/>
    <property type="evidence" value="ECO:0007669"/>
    <property type="project" value="TreeGrafter"/>
</dbReference>
<sequence>MKKIPRLLLRSNNLNCNLFKFETSASQILRRTHGPGPTGKEPTLKDFLIKEQNNKIQSWIDVKSDNIPYLNDTTIHGGNQKVFLEVHGCQMNVNDAEIVLSVLQKHGYQRTLSKDDADVIFILTCSIRESAESKIWFKLKELNHLKKKKKNLKIGLLGCMAERLKDKVIEKEKIVDLVAGPDAYKDLPRLLTTTSNNQKAINVLLSFDETYADVMPVRLNENNVSAFVSIMRGCDNMCTYCIVPFTRGRERSRPIDSILEEVKILSDQGVKQITLLGQNVNSYRDIKSKEYLSTFNEPTVVADGFKTVYKPKIGGVRFSTLLDKVSEVNPEMRIRFTSPHPKDFPDDVLHLIKERKNICNFIHLPIQSGSNQVLERMRRGYTREAYIKLVENIRSLIPNIVLSTDIITGFCGETEKDHEDTMEMIRLIQYHQMYFFPYSMREKTTAHRRYEDDVPQEVKMRRFQEVGAEFRRISKKLNESQINQVQVILIEGFSKRSNEYLAGRNDGNIKVIIPAQDVPSSRNSNSSVSRVIKPGDYVVVHINDASSQVLKGIPLYHTTLADFDELEAANYHLDKVKTSAS</sequence>
<reference evidence="13" key="1">
    <citation type="submission" date="2007-04" db="EMBL/GenBank/DDBJ databases">
        <title>Annotation of Pediculus humanus corporis strain USDA.</title>
        <authorList>
            <person name="Kirkness E."/>
            <person name="Hannick L."/>
            <person name="Hass B."/>
            <person name="Bruggner R."/>
            <person name="Lawson D."/>
            <person name="Bidwell S."/>
            <person name="Joardar V."/>
            <person name="Caler E."/>
            <person name="Walenz B."/>
            <person name="Inman J."/>
            <person name="Schobel S."/>
            <person name="Galinsky K."/>
            <person name="Amedeo P."/>
            <person name="Strausberg R."/>
        </authorList>
    </citation>
    <scope>NUCLEOTIDE SEQUENCE</scope>
    <source>
        <strain evidence="13">USDA</strain>
    </source>
</reference>
<dbReference type="PROSITE" id="PS51918">
    <property type="entry name" value="RADICAL_SAM"/>
    <property type="match status" value="1"/>
</dbReference>
<evidence type="ECO:0000313" key="13">
    <source>
        <dbReference type="EMBL" id="EEB17956.1"/>
    </source>
</evidence>
<protein>
    <recommendedName>
        <fullName evidence="9">CDK5RAP1-like protein</fullName>
    </recommendedName>
</protein>
<dbReference type="InterPro" id="IPR006463">
    <property type="entry name" value="MiaB_methiolase"/>
</dbReference>
<gene>
    <name evidence="14" type="primary">8235991</name>
    <name evidence="13" type="ORF">Phum_PHUM494840</name>
</gene>
<dbReference type="RefSeq" id="XP_002430694.1">
    <property type="nucleotide sequence ID" value="XM_002430649.1"/>
</dbReference>
<dbReference type="GO" id="GO:0046872">
    <property type="term" value="F:metal ion binding"/>
    <property type="evidence" value="ECO:0007669"/>
    <property type="project" value="UniProtKB-KW"/>
</dbReference>
<dbReference type="PROSITE" id="PS50926">
    <property type="entry name" value="TRAM"/>
    <property type="match status" value="1"/>
</dbReference>
<dbReference type="Gene3D" id="3.40.50.12160">
    <property type="entry name" value="Methylthiotransferase, N-terminal domain"/>
    <property type="match status" value="1"/>
</dbReference>
<evidence type="ECO:0000256" key="2">
    <source>
        <dbReference type="ARBA" id="ARBA00009815"/>
    </source>
</evidence>
<dbReference type="GO" id="GO:0035597">
    <property type="term" value="F:tRNA-2-methylthio-N(6)-dimethylallyladenosine(37) synthase activity"/>
    <property type="evidence" value="ECO:0007669"/>
    <property type="project" value="TreeGrafter"/>
</dbReference>
<keyword evidence="3" id="KW-0004">4Fe-4S</keyword>
<reference evidence="14" key="3">
    <citation type="submission" date="2021-02" db="UniProtKB">
        <authorList>
            <consortium name="EnsemblMetazoa"/>
        </authorList>
    </citation>
    <scope>IDENTIFICATION</scope>
    <source>
        <strain evidence="14">USDA</strain>
    </source>
</reference>
<dbReference type="GO" id="GO:0051539">
    <property type="term" value="F:4 iron, 4 sulfur cluster binding"/>
    <property type="evidence" value="ECO:0007669"/>
    <property type="project" value="UniProtKB-KW"/>
</dbReference>
<dbReference type="NCBIfam" id="TIGR01574">
    <property type="entry name" value="miaB-methiolase"/>
    <property type="match status" value="1"/>
</dbReference>
<feature type="domain" description="TRAM" evidence="10">
    <location>
        <begin position="479"/>
        <end position="556"/>
    </location>
</feature>
<dbReference type="AlphaFoldDB" id="E0VX50"/>
<evidence type="ECO:0000256" key="7">
    <source>
        <dbReference type="ARBA" id="ARBA00023014"/>
    </source>
</evidence>
<organism>
    <name type="scientific">Pediculus humanus subsp. corporis</name>
    <name type="common">Body louse</name>
    <dbReference type="NCBI Taxonomy" id="121224"/>
    <lineage>
        <taxon>Eukaryota</taxon>
        <taxon>Metazoa</taxon>
        <taxon>Ecdysozoa</taxon>
        <taxon>Arthropoda</taxon>
        <taxon>Hexapoda</taxon>
        <taxon>Insecta</taxon>
        <taxon>Pterygota</taxon>
        <taxon>Neoptera</taxon>
        <taxon>Paraneoptera</taxon>
        <taxon>Psocodea</taxon>
        <taxon>Troctomorpha</taxon>
        <taxon>Phthiraptera</taxon>
        <taxon>Anoplura</taxon>
        <taxon>Pediculidae</taxon>
        <taxon>Pediculus</taxon>
    </lineage>
</organism>
<evidence type="ECO:0000313" key="15">
    <source>
        <dbReference type="Proteomes" id="UP000009046"/>
    </source>
</evidence>
<dbReference type="GO" id="GO:0060255">
    <property type="term" value="P:regulation of macromolecule metabolic process"/>
    <property type="evidence" value="ECO:0007669"/>
    <property type="project" value="UniProtKB-ARBA"/>
</dbReference>
<dbReference type="GeneID" id="8235991"/>
<dbReference type="FunCoup" id="E0VX50">
    <property type="interactions" value="1626"/>
</dbReference>
<dbReference type="GO" id="GO:0016491">
    <property type="term" value="F:oxidoreductase activity"/>
    <property type="evidence" value="ECO:0007669"/>
    <property type="project" value="UniProtKB-KW"/>
</dbReference>
<dbReference type="FunFam" id="3.40.50.12160:FF:000003">
    <property type="entry name" value="CDK5 regulatory subunit-associated protein 1"/>
    <property type="match status" value="1"/>
</dbReference>
<dbReference type="Pfam" id="PF00919">
    <property type="entry name" value="UPF0004"/>
    <property type="match status" value="1"/>
</dbReference>
<dbReference type="InterPro" id="IPR013848">
    <property type="entry name" value="Methylthiotransferase_N"/>
</dbReference>
<evidence type="ECO:0000256" key="8">
    <source>
        <dbReference type="ARBA" id="ARBA00053923"/>
    </source>
</evidence>
<keyword evidence="15" id="KW-1185">Reference proteome</keyword>
<accession>E0VX50</accession>
<dbReference type="InterPro" id="IPR058240">
    <property type="entry name" value="rSAM_sf"/>
</dbReference>
<dbReference type="EnsemblMetazoa" id="PHUM494840-RA">
    <property type="protein sequence ID" value="PHUM494840-PA"/>
    <property type="gene ID" value="PHUM494840"/>
</dbReference>
<dbReference type="OMA" id="CEHFHIP"/>
<keyword evidence="7" id="KW-0411">Iron-sulfur</keyword>
<feature type="domain" description="Radical SAM core" evidence="12">
    <location>
        <begin position="220"/>
        <end position="476"/>
    </location>
</feature>
<evidence type="ECO:0000256" key="9">
    <source>
        <dbReference type="ARBA" id="ARBA00074452"/>
    </source>
</evidence>
<dbReference type="InterPro" id="IPR006638">
    <property type="entry name" value="Elp3/MiaA/NifB-like_rSAM"/>
</dbReference>
<keyword evidence="13" id="KW-0560">Oxidoreductase</keyword>
<dbReference type="InterPro" id="IPR005839">
    <property type="entry name" value="Methylthiotransferase"/>
</dbReference>
<proteinExistence type="inferred from homology"/>
<dbReference type="SFLD" id="SFLDG01082">
    <property type="entry name" value="B12-binding_domain_containing"/>
    <property type="match status" value="1"/>
</dbReference>
<dbReference type="eggNOG" id="KOG2492">
    <property type="taxonomic scope" value="Eukaryota"/>
</dbReference>
<dbReference type="Pfam" id="PF01938">
    <property type="entry name" value="TRAM"/>
    <property type="match status" value="1"/>
</dbReference>
<dbReference type="InterPro" id="IPR038135">
    <property type="entry name" value="Methylthiotransferase_N_sf"/>
</dbReference>
<evidence type="ECO:0000256" key="3">
    <source>
        <dbReference type="ARBA" id="ARBA00022485"/>
    </source>
</evidence>
<feature type="domain" description="MTTase N-terminal" evidence="11">
    <location>
        <begin position="80"/>
        <end position="196"/>
    </location>
</feature>
<dbReference type="PANTHER" id="PTHR43020:SF2">
    <property type="entry name" value="MITOCHONDRIAL TRNA METHYLTHIOTRANSFERASE CDK5RAP1"/>
    <property type="match status" value="1"/>
</dbReference>
<dbReference type="InterPro" id="IPR002792">
    <property type="entry name" value="TRAM_dom"/>
</dbReference>
<dbReference type="VEuPathDB" id="VectorBase:PHUM494840"/>
<evidence type="ECO:0000313" key="14">
    <source>
        <dbReference type="EnsemblMetazoa" id="PHUM494840-PA"/>
    </source>
</evidence>
<dbReference type="PROSITE" id="PS01278">
    <property type="entry name" value="MTTASE_RADICAL"/>
    <property type="match status" value="1"/>
</dbReference>
<comment type="cofactor">
    <cofactor evidence="1">
        <name>[4Fe-4S] cluster</name>
        <dbReference type="ChEBI" id="CHEBI:49883"/>
    </cofactor>
</comment>
<dbReference type="InterPro" id="IPR020612">
    <property type="entry name" value="Methylthiotransferase_CS"/>
</dbReference>
<dbReference type="InterPro" id="IPR023404">
    <property type="entry name" value="rSAM_horseshoe"/>
</dbReference>
<comment type="function">
    <text evidence="8">Potential regulator of CDK5 activity.</text>
</comment>
<evidence type="ECO:0000256" key="1">
    <source>
        <dbReference type="ARBA" id="ARBA00001966"/>
    </source>
</evidence>
<dbReference type="NCBIfam" id="TIGR00089">
    <property type="entry name" value="MiaB/RimO family radical SAM methylthiotransferase"/>
    <property type="match status" value="1"/>
</dbReference>
<dbReference type="HOGENOM" id="CLU_018697_2_1_1"/>
<dbReference type="GO" id="GO:0005829">
    <property type="term" value="C:cytosol"/>
    <property type="evidence" value="ECO:0007669"/>
    <property type="project" value="TreeGrafter"/>
</dbReference>
<dbReference type="InParanoid" id="E0VX50"/>
<evidence type="ECO:0000259" key="11">
    <source>
        <dbReference type="PROSITE" id="PS51449"/>
    </source>
</evidence>
<dbReference type="FunFam" id="3.80.30.20:FF:000003">
    <property type="entry name" value="CDK5 regulatory subunit-associated protein 1"/>
    <property type="match status" value="1"/>
</dbReference>